<evidence type="ECO:0000256" key="9">
    <source>
        <dbReference type="ARBA" id="ARBA00023136"/>
    </source>
</evidence>
<dbReference type="EMBL" id="JBDIVE010000010">
    <property type="protein sequence ID" value="MEN3070033.1"/>
    <property type="molecule type" value="Genomic_DNA"/>
</dbReference>
<dbReference type="SUPFAM" id="SSF74653">
    <property type="entry name" value="TolA/TonB C-terminal domain"/>
    <property type="match status" value="1"/>
</dbReference>
<dbReference type="PANTHER" id="PTHR33446">
    <property type="entry name" value="PROTEIN TONB-RELATED"/>
    <property type="match status" value="1"/>
</dbReference>
<evidence type="ECO:0000256" key="1">
    <source>
        <dbReference type="ARBA" id="ARBA00004383"/>
    </source>
</evidence>
<evidence type="ECO:0000256" key="10">
    <source>
        <dbReference type="SAM" id="MobiDB-lite"/>
    </source>
</evidence>
<evidence type="ECO:0000256" key="4">
    <source>
        <dbReference type="ARBA" id="ARBA00022475"/>
    </source>
</evidence>
<dbReference type="InterPro" id="IPR037682">
    <property type="entry name" value="TonB_C"/>
</dbReference>
<dbReference type="PROSITE" id="PS52015">
    <property type="entry name" value="TONB_CTD"/>
    <property type="match status" value="1"/>
</dbReference>
<proteinExistence type="inferred from homology"/>
<dbReference type="Pfam" id="PF03544">
    <property type="entry name" value="TonB_C"/>
    <property type="match status" value="1"/>
</dbReference>
<keyword evidence="5" id="KW-0997">Cell inner membrane</keyword>
<dbReference type="RefSeq" id="WP_345920809.1">
    <property type="nucleotide sequence ID" value="NZ_JBDIVE010000010.1"/>
</dbReference>
<evidence type="ECO:0000256" key="6">
    <source>
        <dbReference type="ARBA" id="ARBA00022692"/>
    </source>
</evidence>
<name>A0ABU9Z2B1_9RHOO</name>
<evidence type="ECO:0000259" key="11">
    <source>
        <dbReference type="PROSITE" id="PS52015"/>
    </source>
</evidence>
<sequence>MSTLAITVDPAERGSLVTAAVGTALAVLLMVLTPKSVEPPPPQLPVDDAPIVALTEPPEPKPVKPEPPKPVTPPPKAVALPKPVATPTPPPPAPSPVPSPVPVPPPPPPVAAPVTPPTPTPPPPPAAPAQNASVENSYVAKLRAYIRSITEYPTSGDARRLRPEGSTIVRFVLSRAGAVSDVQVERSAGSPILDKKAVSIVAGGSYPAMPADAWVGAAEHVFTVTVQFIAP</sequence>
<gene>
    <name evidence="12" type="ORF">ABDB84_16240</name>
</gene>
<feature type="region of interest" description="Disordered" evidence="10">
    <location>
        <begin position="35"/>
        <end position="132"/>
    </location>
</feature>
<comment type="subcellular location">
    <subcellularLocation>
        <location evidence="1">Cell inner membrane</location>
        <topology evidence="1">Single-pass membrane protein</topology>
        <orientation evidence="1">Periplasmic side</orientation>
    </subcellularLocation>
</comment>
<comment type="similarity">
    <text evidence="2">Belongs to the TonB family.</text>
</comment>
<evidence type="ECO:0000313" key="13">
    <source>
        <dbReference type="Proteomes" id="UP001410394"/>
    </source>
</evidence>
<keyword evidence="4" id="KW-1003">Cell membrane</keyword>
<accession>A0ABU9Z2B1</accession>
<evidence type="ECO:0000256" key="2">
    <source>
        <dbReference type="ARBA" id="ARBA00006555"/>
    </source>
</evidence>
<feature type="compositionally biased region" description="Basic and acidic residues" evidence="10">
    <location>
        <begin position="58"/>
        <end position="67"/>
    </location>
</feature>
<dbReference type="InterPro" id="IPR006260">
    <property type="entry name" value="TonB/TolA_C"/>
</dbReference>
<organism evidence="12 13">
    <name type="scientific">Uliginosibacterium sediminicola</name>
    <dbReference type="NCBI Taxonomy" id="2024550"/>
    <lineage>
        <taxon>Bacteria</taxon>
        <taxon>Pseudomonadati</taxon>
        <taxon>Pseudomonadota</taxon>
        <taxon>Betaproteobacteria</taxon>
        <taxon>Rhodocyclales</taxon>
        <taxon>Zoogloeaceae</taxon>
        <taxon>Uliginosibacterium</taxon>
    </lineage>
</organism>
<keyword evidence="8" id="KW-1133">Transmembrane helix</keyword>
<keyword evidence="3" id="KW-0813">Transport</keyword>
<reference evidence="12 13" key="1">
    <citation type="journal article" date="2018" name="Int. J. Syst. Evol. Microbiol.">
        <title>Uliginosibacterium sediminicola sp. nov., isolated from freshwater sediment.</title>
        <authorList>
            <person name="Hwang W.M."/>
            <person name="Kim S.M."/>
            <person name="Kang K."/>
            <person name="Ahn T.Y."/>
        </authorList>
    </citation>
    <scope>NUCLEOTIDE SEQUENCE [LARGE SCALE GENOMIC DNA]</scope>
    <source>
        <strain evidence="12 13">M1-21</strain>
    </source>
</reference>
<feature type="domain" description="TonB C-terminal" evidence="11">
    <location>
        <begin position="139"/>
        <end position="231"/>
    </location>
</feature>
<keyword evidence="7" id="KW-0653">Protein transport</keyword>
<keyword evidence="6" id="KW-0812">Transmembrane</keyword>
<dbReference type="Proteomes" id="UP001410394">
    <property type="component" value="Unassembled WGS sequence"/>
</dbReference>
<evidence type="ECO:0000313" key="12">
    <source>
        <dbReference type="EMBL" id="MEN3070033.1"/>
    </source>
</evidence>
<keyword evidence="13" id="KW-1185">Reference proteome</keyword>
<evidence type="ECO:0000256" key="8">
    <source>
        <dbReference type="ARBA" id="ARBA00022989"/>
    </source>
</evidence>
<evidence type="ECO:0000256" key="5">
    <source>
        <dbReference type="ARBA" id="ARBA00022519"/>
    </source>
</evidence>
<feature type="compositionally biased region" description="Pro residues" evidence="10">
    <location>
        <begin position="84"/>
        <end position="127"/>
    </location>
</feature>
<keyword evidence="9" id="KW-0472">Membrane</keyword>
<dbReference type="Gene3D" id="3.30.1150.10">
    <property type="match status" value="1"/>
</dbReference>
<evidence type="ECO:0000256" key="7">
    <source>
        <dbReference type="ARBA" id="ARBA00022927"/>
    </source>
</evidence>
<comment type="caution">
    <text evidence="12">The sequence shown here is derived from an EMBL/GenBank/DDBJ whole genome shotgun (WGS) entry which is preliminary data.</text>
</comment>
<dbReference type="InterPro" id="IPR051045">
    <property type="entry name" value="TonB-dependent_transducer"/>
</dbReference>
<dbReference type="NCBIfam" id="TIGR01352">
    <property type="entry name" value="tonB_Cterm"/>
    <property type="match status" value="1"/>
</dbReference>
<protein>
    <submittedName>
        <fullName evidence="12">TonB family protein</fullName>
    </submittedName>
</protein>
<evidence type="ECO:0000256" key="3">
    <source>
        <dbReference type="ARBA" id="ARBA00022448"/>
    </source>
</evidence>
<dbReference type="PRINTS" id="PR01217">
    <property type="entry name" value="PRICHEXTENSN"/>
</dbReference>